<evidence type="ECO:0000256" key="10">
    <source>
        <dbReference type="ARBA" id="ARBA00022870"/>
    </source>
</evidence>
<organismHost>
    <name type="scientific">Pan troglodytes</name>
    <name type="common">Chimpanzee</name>
    <dbReference type="NCBI Taxonomy" id="9598"/>
</organismHost>
<keyword evidence="7" id="KW-0833">Ubl conjugation pathway</keyword>
<evidence type="ECO:0000256" key="2">
    <source>
        <dbReference type="ARBA" id="ARBA00004501"/>
    </source>
</evidence>
<dbReference type="Proteomes" id="UP000259632">
    <property type="component" value="Segment"/>
</dbReference>
<evidence type="ECO:0000256" key="9">
    <source>
        <dbReference type="ARBA" id="ARBA00022844"/>
    </source>
</evidence>
<dbReference type="GO" id="GO:0044423">
    <property type="term" value="C:virion component"/>
    <property type="evidence" value="ECO:0007669"/>
    <property type="project" value="UniProtKB-KW"/>
</dbReference>
<comment type="similarity">
    <text evidence="3 13">Belongs to the primate lentivirus group Vif protein family.</text>
</comment>
<sequence length="233" mass="26991">MEKEWIVVLTWKLHPNQIDKMQHILKVHKYKSKQLEKATYKHHYQITWEWWTRAQWEIPVGQGVLIIKFYHNLTPEKGLLRTEGVGLIWAHPSGWSTEVTPQTADALVHSQYFPCFSDRAVQQALRGEKLTSHCWNFHKEQVLSLQYLALQKYLSKDGTGFLQSLPAAARGTTILHSKKCQLGRGRSNKCHCQSRTGSPRSMQAFYSGRNIWSLESMLRGGSRSRRNTHHGLD</sequence>
<keyword evidence="6" id="KW-0945">Host-virus interaction</keyword>
<evidence type="ECO:0000256" key="13">
    <source>
        <dbReference type="RuleBase" id="RU003341"/>
    </source>
</evidence>
<reference evidence="14 15" key="1">
    <citation type="journal article" date="2004" name="J. Virol.">
        <title>New simian immunodeficiency virus infecting De Brazza's monkeys (Cercopithecus neglectus): evidence for a cercopithecus monkey virus clade.</title>
        <authorList>
            <person name="Bibollet-Ruche F."/>
            <person name="Bailes E."/>
            <person name="Gao F."/>
            <person name="Pourrut X."/>
            <person name="Barlow K.L."/>
            <person name="Clewley J.P."/>
            <person name="Mwenda J.M."/>
            <person name="Langat D.K."/>
            <person name="Chege G.K."/>
            <person name="McClure H.M."/>
            <person name="Mpoudi-Ngole E."/>
            <person name="Delaporte E."/>
            <person name="Peeters M."/>
            <person name="Shaw G.M."/>
            <person name="Sharp P.M."/>
            <person name="Hahn B.H."/>
        </authorList>
    </citation>
    <scope>NUCLEOTIDE SEQUENCE [LARGE SCALE GENOMIC DNA]</scope>
    <source>
        <strain evidence="14 15">SIVsyk-KE51</strain>
    </source>
</reference>
<comment type="subcellular location">
    <subcellularLocation>
        <location evidence="2 13">Host cell membrane</location>
        <topology evidence="2 13">Peripheral membrane protein</topology>
        <orientation evidence="2 13">Cytoplasmic side</orientation>
    </subcellularLocation>
    <subcellularLocation>
        <location evidence="13">Host cytoplasm</location>
    </subcellularLocation>
    <subcellularLocation>
        <location evidence="1 13">Virion</location>
    </subcellularLocation>
    <text evidence="13">In the cytoplasm, seems to colocalize with intermediate filament vimentin. A fraction is associated with the cytoplasmic side of cellular membranes, presumably via the interaction with Pr55Gag precursor.</text>
</comment>
<dbReference type="EMBL" id="AY523867">
    <property type="protein sequence ID" value="AAT68812.1"/>
    <property type="molecule type" value="Genomic_RNA"/>
</dbReference>
<proteinExistence type="inferred from homology"/>
<dbReference type="Pfam" id="PF00559">
    <property type="entry name" value="Vif"/>
    <property type="match status" value="1"/>
</dbReference>
<keyword evidence="10" id="KW-1043">Host membrane</keyword>
<evidence type="ECO:0000256" key="1">
    <source>
        <dbReference type="ARBA" id="ARBA00004328"/>
    </source>
</evidence>
<keyword evidence="9" id="KW-0946">Virion</keyword>
<evidence type="ECO:0000256" key="12">
    <source>
        <dbReference type="ARBA" id="ARBA00023200"/>
    </source>
</evidence>
<accession>Q699V0</accession>
<keyword evidence="8" id="KW-0832">Ubl conjugation</keyword>
<evidence type="ECO:0000313" key="14">
    <source>
        <dbReference type="EMBL" id="AAT68812.1"/>
    </source>
</evidence>
<name>Q699V0_SIV</name>
<keyword evidence="11" id="KW-0472">Membrane</keyword>
<dbReference type="GO" id="GO:0030430">
    <property type="term" value="C:host cell cytoplasm"/>
    <property type="evidence" value="ECO:0007669"/>
    <property type="project" value="UniProtKB-SubCell"/>
</dbReference>
<organism evidence="14 15">
    <name type="scientific">Simian immunodeficiency virus</name>
    <name type="common">SIV</name>
    <dbReference type="NCBI Taxonomy" id="11723"/>
    <lineage>
        <taxon>Viruses</taxon>
        <taxon>Riboviria</taxon>
        <taxon>Pararnavirae</taxon>
        <taxon>Artverviricota</taxon>
        <taxon>Revtraviricetes</taxon>
        <taxon>Ortervirales</taxon>
        <taxon>Retroviridae</taxon>
        <taxon>Orthoretrovirinae</taxon>
        <taxon>Lentivirus</taxon>
        <taxon>Lentivirus simimdef</taxon>
    </lineage>
</organism>
<evidence type="ECO:0000256" key="4">
    <source>
        <dbReference type="ARBA" id="ARBA00022511"/>
    </source>
</evidence>
<evidence type="ECO:0000256" key="5">
    <source>
        <dbReference type="ARBA" id="ARBA00022553"/>
    </source>
</evidence>
<dbReference type="GO" id="GO:0020002">
    <property type="term" value="C:host cell plasma membrane"/>
    <property type="evidence" value="ECO:0007669"/>
    <property type="project" value="UniProtKB-SubCell"/>
</dbReference>
<organismHost>
    <name type="scientific">Cercopithecidae</name>
    <name type="common">Old World monkeys</name>
    <dbReference type="NCBI Taxonomy" id="9527"/>
</organismHost>
<dbReference type="GO" id="GO:0019058">
    <property type="term" value="P:viral life cycle"/>
    <property type="evidence" value="ECO:0007669"/>
    <property type="project" value="InterPro"/>
</dbReference>
<keyword evidence="4" id="KW-1032">Host cell membrane</keyword>
<protein>
    <recommendedName>
        <fullName evidence="13">Virion infectivity factor</fullName>
    </recommendedName>
</protein>
<keyword evidence="12" id="KW-1035">Host cytoplasm</keyword>
<evidence type="ECO:0000256" key="3">
    <source>
        <dbReference type="ARBA" id="ARBA00006372"/>
    </source>
</evidence>
<evidence type="ECO:0000256" key="6">
    <source>
        <dbReference type="ARBA" id="ARBA00022581"/>
    </source>
</evidence>
<evidence type="ECO:0000313" key="15">
    <source>
        <dbReference type="Proteomes" id="UP000259632"/>
    </source>
</evidence>
<evidence type="ECO:0000256" key="11">
    <source>
        <dbReference type="ARBA" id="ARBA00023136"/>
    </source>
</evidence>
<dbReference type="InterPro" id="IPR000475">
    <property type="entry name" value="Vif"/>
</dbReference>
<evidence type="ECO:0000256" key="7">
    <source>
        <dbReference type="ARBA" id="ARBA00022786"/>
    </source>
</evidence>
<evidence type="ECO:0000256" key="8">
    <source>
        <dbReference type="ARBA" id="ARBA00022843"/>
    </source>
</evidence>
<keyword evidence="5" id="KW-0597">Phosphoprotein</keyword>
<dbReference type="PRINTS" id="PR00349">
    <property type="entry name" value="VIRIONINFFCT"/>
</dbReference>